<protein>
    <recommendedName>
        <fullName evidence="3">N-acetyltransferase domain-containing protein</fullName>
    </recommendedName>
</protein>
<name>A0A1H1VIE4_9ACTN</name>
<sequence length="213" mass="22410">MLTNATWCDGVCRGVGLPTRWSADAWSTARRSPAGYPDAVTLRRGLAVGTVLAGVEDGPGCSVKDSFTDLDLAPAGFAVLFEARWIRRPAPTSASPPTLSWTEVRAAGELAAWCRRLDVPPLPPVLLAQEGLHVFAADEVGAGFVLSRTGPVVGVAYAVPGTADPAALWADLVGLARRRHPGADLVGYERGADLEHARAAGFAVTGSLRVWMR</sequence>
<reference evidence="1 2" key="1">
    <citation type="submission" date="2016-10" db="EMBL/GenBank/DDBJ databases">
        <authorList>
            <person name="de Groot N.N."/>
        </authorList>
    </citation>
    <scope>NUCLEOTIDE SEQUENCE [LARGE SCALE GENOMIC DNA]</scope>
    <source>
        <strain evidence="1 2">DSM 21741</strain>
    </source>
</reference>
<evidence type="ECO:0000313" key="2">
    <source>
        <dbReference type="Proteomes" id="UP000199092"/>
    </source>
</evidence>
<dbReference type="EMBL" id="LT629749">
    <property type="protein sequence ID" value="SDS83839.1"/>
    <property type="molecule type" value="Genomic_DNA"/>
</dbReference>
<dbReference type="AlphaFoldDB" id="A0A1H1VIE4"/>
<accession>A0A1H1VIE4</accession>
<dbReference type="Proteomes" id="UP000199092">
    <property type="component" value="Chromosome I"/>
</dbReference>
<gene>
    <name evidence="1" type="ORF">SAMN04488543_2483</name>
</gene>
<proteinExistence type="predicted"/>
<evidence type="ECO:0000313" key="1">
    <source>
        <dbReference type="EMBL" id="SDS83839.1"/>
    </source>
</evidence>
<organism evidence="1 2">
    <name type="scientific">Friedmanniella luteola</name>
    <dbReference type="NCBI Taxonomy" id="546871"/>
    <lineage>
        <taxon>Bacteria</taxon>
        <taxon>Bacillati</taxon>
        <taxon>Actinomycetota</taxon>
        <taxon>Actinomycetes</taxon>
        <taxon>Propionibacteriales</taxon>
        <taxon>Nocardioidaceae</taxon>
        <taxon>Friedmanniella</taxon>
    </lineage>
</organism>
<keyword evidence="2" id="KW-1185">Reference proteome</keyword>
<evidence type="ECO:0008006" key="3">
    <source>
        <dbReference type="Google" id="ProtNLM"/>
    </source>
</evidence>